<gene>
    <name evidence="7" type="ORF">Malapachy_3707</name>
</gene>
<feature type="compositionally biased region" description="Low complexity" evidence="4">
    <location>
        <begin position="9"/>
        <end position="21"/>
    </location>
</feature>
<organism evidence="7 8">
    <name type="scientific">Malassezia pachydermatis</name>
    <dbReference type="NCBI Taxonomy" id="77020"/>
    <lineage>
        <taxon>Eukaryota</taxon>
        <taxon>Fungi</taxon>
        <taxon>Dikarya</taxon>
        <taxon>Basidiomycota</taxon>
        <taxon>Ustilaginomycotina</taxon>
        <taxon>Malasseziomycetes</taxon>
        <taxon>Malasseziales</taxon>
        <taxon>Malasseziaceae</taxon>
        <taxon>Malassezia</taxon>
    </lineage>
</organism>
<comment type="similarity">
    <text evidence="2">Belongs to the SVF1 family.</text>
</comment>
<evidence type="ECO:0000259" key="6">
    <source>
        <dbReference type="Pfam" id="PF17187"/>
    </source>
</evidence>
<name>A0A0M8MKB0_9BASI</name>
<dbReference type="AlphaFoldDB" id="A0A0M8MKB0"/>
<evidence type="ECO:0000259" key="5">
    <source>
        <dbReference type="Pfam" id="PF08622"/>
    </source>
</evidence>
<evidence type="ECO:0000313" key="8">
    <source>
        <dbReference type="Proteomes" id="UP000037751"/>
    </source>
</evidence>
<dbReference type="Pfam" id="PF17187">
    <property type="entry name" value="Svf1_C"/>
    <property type="match status" value="1"/>
</dbReference>
<evidence type="ECO:0000256" key="2">
    <source>
        <dbReference type="ARBA" id="ARBA00009069"/>
    </source>
</evidence>
<keyword evidence="3" id="KW-0963">Cytoplasm</keyword>
<evidence type="ECO:0000256" key="3">
    <source>
        <dbReference type="ARBA" id="ARBA00022490"/>
    </source>
</evidence>
<dbReference type="PANTHER" id="PTHR47107:SF1">
    <property type="entry name" value="CERAMIDE-BINDING PROTEIN SVF1-RELATED"/>
    <property type="match status" value="1"/>
</dbReference>
<evidence type="ECO:0000313" key="7">
    <source>
        <dbReference type="EMBL" id="KOS14186.1"/>
    </source>
</evidence>
<dbReference type="GeneID" id="28730044"/>
<protein>
    <submittedName>
        <fullName evidence="7">Oxidative stress survival svf1-like protein</fullName>
    </submittedName>
</protein>
<comment type="caution">
    <text evidence="7">The sequence shown here is derived from an EMBL/GenBank/DDBJ whole genome shotgun (WGS) entry which is preliminary data.</text>
</comment>
<evidence type="ECO:0000256" key="4">
    <source>
        <dbReference type="SAM" id="MobiDB-lite"/>
    </source>
</evidence>
<dbReference type="InterPro" id="IPR051385">
    <property type="entry name" value="Ceramide-binding_SVF1"/>
</dbReference>
<dbReference type="OrthoDB" id="2590239at2759"/>
<feature type="domain" description="Svf1-like C-terminal" evidence="6">
    <location>
        <begin position="231"/>
        <end position="438"/>
    </location>
</feature>
<dbReference type="GO" id="GO:0006979">
    <property type="term" value="P:response to oxidative stress"/>
    <property type="evidence" value="ECO:0007669"/>
    <property type="project" value="InterPro"/>
</dbReference>
<dbReference type="VEuPathDB" id="FungiDB:Malapachy_3707"/>
<dbReference type="EMBL" id="LGAV01000004">
    <property type="protein sequence ID" value="KOS14186.1"/>
    <property type="molecule type" value="Genomic_DNA"/>
</dbReference>
<dbReference type="SUPFAM" id="SSF159245">
    <property type="entry name" value="AttH-like"/>
    <property type="match status" value="1"/>
</dbReference>
<comment type="subcellular location">
    <subcellularLocation>
        <location evidence="1">Cytoplasm</location>
    </subcellularLocation>
</comment>
<evidence type="ECO:0000256" key="1">
    <source>
        <dbReference type="ARBA" id="ARBA00004496"/>
    </source>
</evidence>
<dbReference type="InterPro" id="IPR013931">
    <property type="entry name" value="Svf1-like_N"/>
</dbReference>
<sequence length="439" mass="47968">MSGWGSWLTGSSQPSSGTQTPAGGEAMKTNFFPVTDAFEQTALNGELRKGDLNWTCPSGLSTETSTWYAMLEDGSFFLNQIIYSPVGLFQPQVQMTFRYFHPKTGENIWKSKNVDQFQVLPNDKRSCKSSAFTVTMKDNTDGSQQYDITATLDSDVQLMYTMKRPASANGWKLGSGDKGGFSYFGENQEAPSGYVVHRFWPYTETSGMIVLNGRALETTGQGMFVQAIQGMRPNLVASRWNFANFQSKENDGTSVVLMEFTTIPDYGKVEGDGPRTPQTVTVGSIVSKGQLLSVVGATRAAKEETVPSTHIDHEDLTLDAETGYRVPQLIQYTAEGPALVGENAPSKDVTVKATMSIKLGAPTATEGLIEKVDVLAEIPYMVRKLVNYVAGTKPYIYQTINPSKVTIEWPASVSTAIGASDNQVTLEGTLFEEHTFISE</sequence>
<dbReference type="Proteomes" id="UP000037751">
    <property type="component" value="Unassembled WGS sequence"/>
</dbReference>
<feature type="domain" description="Svf1-like N-terminal" evidence="5">
    <location>
        <begin position="62"/>
        <end position="229"/>
    </location>
</feature>
<dbReference type="GO" id="GO:0005737">
    <property type="term" value="C:cytoplasm"/>
    <property type="evidence" value="ECO:0007669"/>
    <property type="project" value="UniProtKB-SubCell"/>
</dbReference>
<proteinExistence type="inferred from homology"/>
<dbReference type="RefSeq" id="XP_017991818.1">
    <property type="nucleotide sequence ID" value="XM_018138168.1"/>
</dbReference>
<dbReference type="InterPro" id="IPR033394">
    <property type="entry name" value="Svf1-like_C"/>
</dbReference>
<accession>A0A0M8MKB0</accession>
<feature type="region of interest" description="Disordered" evidence="4">
    <location>
        <begin position="1"/>
        <end position="26"/>
    </location>
</feature>
<keyword evidence="8" id="KW-1185">Reference proteome</keyword>
<dbReference type="Pfam" id="PF08622">
    <property type="entry name" value="Svf1"/>
    <property type="match status" value="1"/>
</dbReference>
<dbReference type="PANTHER" id="PTHR47107">
    <property type="entry name" value="SVF1-LIKE PROTEIN YDR222W-RELATED"/>
    <property type="match status" value="1"/>
</dbReference>
<reference evidence="7 8" key="1">
    <citation type="submission" date="2015-07" db="EMBL/GenBank/DDBJ databases">
        <title>Draft Genome Sequence of Malassezia furfur CBS1878 and Malassezia pachydermatis CBS1879.</title>
        <authorList>
            <person name="Triana S."/>
            <person name="Ohm R."/>
            <person name="Gonzalez A."/>
            <person name="DeCock H."/>
            <person name="Restrepo S."/>
            <person name="Celis A."/>
        </authorList>
    </citation>
    <scope>NUCLEOTIDE SEQUENCE [LARGE SCALE GENOMIC DNA]</scope>
    <source>
        <strain evidence="7 8">CBS 1879</strain>
    </source>
</reference>